<feature type="domain" description="DUF1990" evidence="1">
    <location>
        <begin position="29"/>
        <end position="170"/>
    </location>
</feature>
<evidence type="ECO:0000313" key="3">
    <source>
        <dbReference type="Proteomes" id="UP000627369"/>
    </source>
</evidence>
<reference evidence="2" key="2">
    <citation type="submission" date="2020-09" db="EMBL/GenBank/DDBJ databases">
        <authorList>
            <person name="Sun Q."/>
            <person name="Zhou Y."/>
        </authorList>
    </citation>
    <scope>NUCLEOTIDE SEQUENCE</scope>
    <source>
        <strain evidence="2">CGMCC 4.7398</strain>
    </source>
</reference>
<sequence length="175" mass="19096">MRLTRPDLPQVLQRYAKELPVADLGWLDAPPSGSRVLRERVALGPGATLEATAEALFGWDIHRGAGLVVAPSGPAEVGVTVVQAVRVGPLWFTAPCRVVDVVREPDEVGFTYATLPHHPETGVEAFRVLRTGDGLAFEIHAVARHDFWGSRILPRIAHRVQDRVTRGYLATAQRG</sequence>
<dbReference type="Pfam" id="PF09348">
    <property type="entry name" value="DUF1990"/>
    <property type="match status" value="1"/>
</dbReference>
<dbReference type="PIRSF" id="PIRSF010260">
    <property type="entry name" value="UCP010260"/>
    <property type="match status" value="1"/>
</dbReference>
<dbReference type="Proteomes" id="UP000627369">
    <property type="component" value="Unassembled WGS sequence"/>
</dbReference>
<comment type="caution">
    <text evidence="2">The sequence shown here is derived from an EMBL/GenBank/DDBJ whole genome shotgun (WGS) entry which is preliminary data.</text>
</comment>
<evidence type="ECO:0000313" key="2">
    <source>
        <dbReference type="EMBL" id="GHH77232.1"/>
    </source>
</evidence>
<dbReference type="PANTHER" id="PTHR34202">
    <property type="entry name" value="UPF0548 PROTEIN"/>
    <property type="match status" value="1"/>
</dbReference>
<organism evidence="2 3">
    <name type="scientific">Promicromonospora soli</name>
    <dbReference type="NCBI Taxonomy" id="2035533"/>
    <lineage>
        <taxon>Bacteria</taxon>
        <taxon>Bacillati</taxon>
        <taxon>Actinomycetota</taxon>
        <taxon>Actinomycetes</taxon>
        <taxon>Micrococcales</taxon>
        <taxon>Promicromonosporaceae</taxon>
        <taxon>Promicromonospora</taxon>
    </lineage>
</organism>
<dbReference type="PANTHER" id="PTHR34202:SF1">
    <property type="entry name" value="UPF0548 PROTEIN"/>
    <property type="match status" value="1"/>
</dbReference>
<evidence type="ECO:0000259" key="1">
    <source>
        <dbReference type="Pfam" id="PF09348"/>
    </source>
</evidence>
<dbReference type="RefSeq" id="WP_189670839.1">
    <property type="nucleotide sequence ID" value="NZ_BNAS01000006.1"/>
</dbReference>
<dbReference type="InterPro" id="IPR018960">
    <property type="entry name" value="DUF1990"/>
</dbReference>
<keyword evidence="3" id="KW-1185">Reference proteome</keyword>
<accession>A0A919KYD3</accession>
<dbReference type="EMBL" id="BNAS01000006">
    <property type="protein sequence ID" value="GHH77232.1"/>
    <property type="molecule type" value="Genomic_DNA"/>
</dbReference>
<gene>
    <name evidence="2" type="ORF">GCM10017772_37700</name>
</gene>
<dbReference type="AlphaFoldDB" id="A0A919KYD3"/>
<reference evidence="2" key="1">
    <citation type="journal article" date="2014" name="Int. J. Syst. Evol. Microbiol.">
        <title>Complete genome sequence of Corynebacterium casei LMG S-19264T (=DSM 44701T), isolated from a smear-ripened cheese.</title>
        <authorList>
            <consortium name="US DOE Joint Genome Institute (JGI-PGF)"/>
            <person name="Walter F."/>
            <person name="Albersmeier A."/>
            <person name="Kalinowski J."/>
            <person name="Ruckert C."/>
        </authorList>
    </citation>
    <scope>NUCLEOTIDE SEQUENCE</scope>
    <source>
        <strain evidence="2">CGMCC 4.7398</strain>
    </source>
</reference>
<name>A0A919KYD3_9MICO</name>
<protein>
    <recommendedName>
        <fullName evidence="1">DUF1990 domain-containing protein</fullName>
    </recommendedName>
</protein>
<dbReference type="InterPro" id="IPR014457">
    <property type="entry name" value="UCP010260"/>
</dbReference>
<proteinExistence type="predicted"/>